<dbReference type="STRING" id="1293054.HSACCH_00746"/>
<dbReference type="PANTHER" id="PTHR33121">
    <property type="entry name" value="CYCLIC DI-GMP PHOSPHODIESTERASE PDEF"/>
    <property type="match status" value="1"/>
</dbReference>
<dbReference type="Pfam" id="PF00563">
    <property type="entry name" value="EAL"/>
    <property type="match status" value="1"/>
</dbReference>
<keyword evidence="1" id="KW-0472">Membrane</keyword>
<name>M5ECH8_9FIRM</name>
<dbReference type="EMBL" id="CAUI01000005">
    <property type="protein sequence ID" value="CCU78601.1"/>
    <property type="molecule type" value="Genomic_DNA"/>
</dbReference>
<evidence type="ECO:0000313" key="4">
    <source>
        <dbReference type="EMBL" id="CCU78601.1"/>
    </source>
</evidence>
<feature type="domain" description="GGDEF" evidence="3">
    <location>
        <begin position="84"/>
        <end position="223"/>
    </location>
</feature>
<comment type="caution">
    <text evidence="4">The sequence shown here is derived from an EMBL/GenBank/DDBJ whole genome shotgun (WGS) entry which is preliminary data.</text>
</comment>
<dbReference type="SMART" id="SM00052">
    <property type="entry name" value="EAL"/>
    <property type="match status" value="1"/>
</dbReference>
<dbReference type="InterPro" id="IPR001633">
    <property type="entry name" value="EAL_dom"/>
</dbReference>
<dbReference type="InterPro" id="IPR043128">
    <property type="entry name" value="Rev_trsase/Diguanyl_cyclase"/>
</dbReference>
<dbReference type="PROSITE" id="PS50883">
    <property type="entry name" value="EAL"/>
    <property type="match status" value="1"/>
</dbReference>
<evidence type="ECO:0000259" key="3">
    <source>
        <dbReference type="PROSITE" id="PS50887"/>
    </source>
</evidence>
<dbReference type="PANTHER" id="PTHR33121:SF71">
    <property type="entry name" value="OXYGEN SENSOR PROTEIN DOSP"/>
    <property type="match status" value="1"/>
</dbReference>
<dbReference type="InterPro" id="IPR029787">
    <property type="entry name" value="Nucleotide_cyclase"/>
</dbReference>
<dbReference type="InterPro" id="IPR000160">
    <property type="entry name" value="GGDEF_dom"/>
</dbReference>
<dbReference type="CDD" id="cd01948">
    <property type="entry name" value="EAL"/>
    <property type="match status" value="1"/>
</dbReference>
<dbReference type="InterPro" id="IPR035919">
    <property type="entry name" value="EAL_sf"/>
</dbReference>
<feature type="transmembrane region" description="Helical" evidence="1">
    <location>
        <begin position="15"/>
        <end position="33"/>
    </location>
</feature>
<sequence>MFFTSNLGIYQKFQSVKGIIFIFVTGIFLFFLLKKNLRKLEEEEEKLIRQAHFDSLTSLPNKRSLYEDLEVKINSYSIKDRAAASFSVFYLNLNNIDNLNEIKGYSQGSGLIKKIAVHLKANFDSQNCNIYIYNYDQFILVFDNKIDDQSLKEQANTILASINDLWEQGKTDYYLDLDIGISKFPGSGGDAEELISAAQLAASNIFLDDLSFQIYNKQMYLDKLEYENLKRDLRSAVKKEEFKLYYQPKININENQNKISGVEALIRWNHPTLGLVSPQKFIKIAEESFLIREIGDWVIEEAFKQLSSWQNKYDRDLGISVNLSPLELCDKNKAARIKKLSQKYQIRRELIEFEITENALLDNRSDTIKILKELKNLDFSIALDDFGIGYSSFSYLSRLPIDTLKIDKSFIGKLSDSKNMILIDSLIELSHKMNLKVIAEGIESSEQLKTMKKLKCDEIQGYYFYKPLPVDQFEKIIEKNYY</sequence>
<protein>
    <submittedName>
        <fullName evidence="4">Diguanylate cyclase/phosphodiesterase (GGDEF &amp; EAL domains) with PAS/PAC sensor(S)</fullName>
    </submittedName>
</protein>
<dbReference type="Gene3D" id="3.30.70.270">
    <property type="match status" value="1"/>
</dbReference>
<dbReference type="GO" id="GO:0071111">
    <property type="term" value="F:cyclic-guanylate-specific phosphodiesterase activity"/>
    <property type="evidence" value="ECO:0007669"/>
    <property type="project" value="InterPro"/>
</dbReference>
<evidence type="ECO:0000313" key="5">
    <source>
        <dbReference type="Proteomes" id="UP000012063"/>
    </source>
</evidence>
<organism evidence="4 5">
    <name type="scientific">Halanaerobium saccharolyticum subsp. saccharolyticum DSM 6643</name>
    <dbReference type="NCBI Taxonomy" id="1293054"/>
    <lineage>
        <taxon>Bacteria</taxon>
        <taxon>Bacillati</taxon>
        <taxon>Bacillota</taxon>
        <taxon>Clostridia</taxon>
        <taxon>Halanaerobiales</taxon>
        <taxon>Halanaerobiaceae</taxon>
        <taxon>Halanaerobium</taxon>
    </lineage>
</organism>
<dbReference type="RefSeq" id="WP_005487944.1">
    <property type="nucleotide sequence ID" value="NZ_CAUI01000005.1"/>
</dbReference>
<proteinExistence type="predicted"/>
<dbReference type="InterPro" id="IPR050706">
    <property type="entry name" value="Cyclic-di-GMP_PDE-like"/>
</dbReference>
<keyword evidence="1" id="KW-1133">Transmembrane helix</keyword>
<dbReference type="eggNOG" id="COG2200">
    <property type="taxonomic scope" value="Bacteria"/>
</dbReference>
<dbReference type="SUPFAM" id="SSF55073">
    <property type="entry name" value="Nucleotide cyclase"/>
    <property type="match status" value="1"/>
</dbReference>
<dbReference type="SUPFAM" id="SSF141868">
    <property type="entry name" value="EAL domain-like"/>
    <property type="match status" value="1"/>
</dbReference>
<dbReference type="PROSITE" id="PS50887">
    <property type="entry name" value="GGDEF"/>
    <property type="match status" value="1"/>
</dbReference>
<accession>M5ECH8</accession>
<feature type="domain" description="EAL" evidence="2">
    <location>
        <begin position="226"/>
        <end position="481"/>
    </location>
</feature>
<dbReference type="Pfam" id="PF00990">
    <property type="entry name" value="GGDEF"/>
    <property type="match status" value="1"/>
</dbReference>
<reference evidence="5" key="1">
    <citation type="journal article" date="2013" name="Genome Announc.">
        <title>Genome Sequence of Halanaerobium saccharolyticum subsp. saccharolyticum Strain DSM 6643T, a Halophilic Hydrogen-Producing Bacterium.</title>
        <authorList>
            <person name="Kivisto A."/>
            <person name="Larjo A."/>
            <person name="Ciranna A."/>
            <person name="Santala V."/>
            <person name="Roos C."/>
            <person name="Karp M."/>
        </authorList>
    </citation>
    <scope>NUCLEOTIDE SEQUENCE [LARGE SCALE GENOMIC DNA]</scope>
    <source>
        <strain evidence="5">DSM 6643</strain>
    </source>
</reference>
<dbReference type="Proteomes" id="UP000012063">
    <property type="component" value="Unassembled WGS sequence"/>
</dbReference>
<dbReference type="AlphaFoldDB" id="M5ECH8"/>
<keyword evidence="5" id="KW-1185">Reference proteome</keyword>
<dbReference type="Gene3D" id="3.20.20.450">
    <property type="entry name" value="EAL domain"/>
    <property type="match status" value="1"/>
</dbReference>
<dbReference type="SMART" id="SM00267">
    <property type="entry name" value="GGDEF"/>
    <property type="match status" value="1"/>
</dbReference>
<gene>
    <name evidence="4" type="ORF">HSACCH_00746</name>
</gene>
<dbReference type="NCBIfam" id="TIGR00254">
    <property type="entry name" value="GGDEF"/>
    <property type="match status" value="1"/>
</dbReference>
<evidence type="ECO:0000256" key="1">
    <source>
        <dbReference type="SAM" id="Phobius"/>
    </source>
</evidence>
<dbReference type="InParanoid" id="M5ECH8"/>
<keyword evidence="1" id="KW-0812">Transmembrane</keyword>
<evidence type="ECO:0000259" key="2">
    <source>
        <dbReference type="PROSITE" id="PS50883"/>
    </source>
</evidence>